<dbReference type="GO" id="GO:0005975">
    <property type="term" value="P:carbohydrate metabolic process"/>
    <property type="evidence" value="ECO:0007669"/>
    <property type="project" value="InterPro"/>
</dbReference>
<reference evidence="2 3" key="1">
    <citation type="submission" date="2020-08" db="EMBL/GenBank/DDBJ databases">
        <title>The Agave Microbiome: Exploring the role of microbial communities in plant adaptations to desert environments.</title>
        <authorList>
            <person name="Partida-Martinez L.P."/>
        </authorList>
    </citation>
    <scope>NUCLEOTIDE SEQUENCE [LARGE SCALE GENOMIC DNA]</scope>
    <source>
        <strain evidence="2 3">AT3.2</strain>
    </source>
</reference>
<evidence type="ECO:0000313" key="2">
    <source>
        <dbReference type="EMBL" id="MBB6134292.1"/>
    </source>
</evidence>
<dbReference type="InterPro" id="IPR011330">
    <property type="entry name" value="Glyco_hydro/deAcase_b/a-brl"/>
</dbReference>
<evidence type="ECO:0000313" key="3">
    <source>
        <dbReference type="Proteomes" id="UP000540787"/>
    </source>
</evidence>
<name>A0A7X0CEL8_9BURK</name>
<proteinExistence type="predicted"/>
<comment type="caution">
    <text evidence="2">The sequence shown here is derived from an EMBL/GenBank/DDBJ whole genome shotgun (WGS) entry which is preliminary data.</text>
</comment>
<keyword evidence="3" id="KW-1185">Reference proteome</keyword>
<sequence length="358" mass="39431">MLGTTNHVPARLAAGEPPVLLIVIDTEEEFAWDGPFDRASVGTTSIAGQPLMHERVFDRLGIVPTYVIDYPVATTPASVAVLRRLMEAGRCEIGTHLHPWVSPPHDEEVTRFNSYAGNLPRQLEYDKLRVLTAAITESFGRAPVAFKAGRYGMGPHTAESIASLGYRIDASVVPYSAFLDDGGPDFRAFNEHPYRFDTGATTLLELPVTTGYAGWLRQRGTALYELAQQPWARTMRLGGLLARSGALERIRLSPEVASGDEMRRLTSSLHRDGCQVFSLTYHSPSMVAGHTPYVRTEEDLERFIATVHDYCTWFRDTLGGQFMSMSQLAARLQVPAQQPDVREGGAPAKASLVDPKLT</sequence>
<dbReference type="EMBL" id="JACHBX010000002">
    <property type="protein sequence ID" value="MBB6134292.1"/>
    <property type="molecule type" value="Genomic_DNA"/>
</dbReference>
<organism evidence="2 3">
    <name type="scientific">Massilia aurea</name>
    <dbReference type="NCBI Taxonomy" id="373040"/>
    <lineage>
        <taxon>Bacteria</taxon>
        <taxon>Pseudomonadati</taxon>
        <taxon>Pseudomonadota</taxon>
        <taxon>Betaproteobacteria</taxon>
        <taxon>Burkholderiales</taxon>
        <taxon>Oxalobacteraceae</taxon>
        <taxon>Telluria group</taxon>
        <taxon>Massilia</taxon>
    </lineage>
</organism>
<dbReference type="Proteomes" id="UP000540787">
    <property type="component" value="Unassembled WGS sequence"/>
</dbReference>
<dbReference type="Gene3D" id="3.20.20.370">
    <property type="entry name" value="Glycoside hydrolase/deacetylase"/>
    <property type="match status" value="1"/>
</dbReference>
<feature type="region of interest" description="Disordered" evidence="1">
    <location>
        <begin position="338"/>
        <end position="358"/>
    </location>
</feature>
<dbReference type="RefSeq" id="WP_183554715.1">
    <property type="nucleotide sequence ID" value="NZ_JACHBX010000002.1"/>
</dbReference>
<dbReference type="AlphaFoldDB" id="A0A7X0CEL8"/>
<dbReference type="CDD" id="cd10935">
    <property type="entry name" value="CE4_WalW"/>
    <property type="match status" value="1"/>
</dbReference>
<gene>
    <name evidence="2" type="ORF">HD842_002434</name>
</gene>
<evidence type="ECO:0000256" key="1">
    <source>
        <dbReference type="SAM" id="MobiDB-lite"/>
    </source>
</evidence>
<accession>A0A7X0CEL8</accession>
<evidence type="ECO:0008006" key="4">
    <source>
        <dbReference type="Google" id="ProtNLM"/>
    </source>
</evidence>
<dbReference type="SUPFAM" id="SSF88713">
    <property type="entry name" value="Glycoside hydrolase/deacetylase"/>
    <property type="match status" value="1"/>
</dbReference>
<protein>
    <recommendedName>
        <fullName evidence="4">Glycosyltransferase</fullName>
    </recommendedName>
</protein>